<proteinExistence type="predicted"/>
<dbReference type="GO" id="GO:0046872">
    <property type="term" value="F:metal ion binding"/>
    <property type="evidence" value="ECO:0007669"/>
    <property type="project" value="UniProtKB-KW"/>
</dbReference>
<keyword evidence="2" id="KW-0479">Metal-binding</keyword>
<sequence length="391" mass="45303">MSHLNRMVLLKRKQTRKADKPFEPSIYEGLRLAAKEASSPKKEAKKIVLEPKLTPDQIKAREGSYFTDKDIETLIDEDADIYGLDADTGEKKLLAKFRKNVIPKDCVRQGWESFYQTSAPSRNRGAAAGPIDLKSEYWKKRKPIEITKWSTRYMHNGKLSKMRVNNLVFSSVLGFFERTPFMGLPCRLTSYTQRYFKQYKHGIPYIQQLGKVFKALVPDAYERQYKRASSKKAYQIPETPFSSVTINRNFRTALHMDDGDFKEGFGNLSVIERGYYHGGVTMFPRYKVGFDLRTGDFVAMDVHEWHCNTEMYETAEDKAKNKKLPRIHTDDISTGTVGAEKAFTRISFVCYLREKLLHCNEKDTQKYYDKIEFHPEKGSLVVKKGTRKIKT</sequence>
<dbReference type="EMBL" id="MN739167">
    <property type="protein sequence ID" value="QHS92041.1"/>
    <property type="molecule type" value="Genomic_DNA"/>
</dbReference>
<keyword evidence="4" id="KW-0560">Oxidoreductase</keyword>
<comment type="cofactor">
    <cofactor evidence="1">
        <name>Fe(2+)</name>
        <dbReference type="ChEBI" id="CHEBI:29033"/>
    </cofactor>
</comment>
<evidence type="ECO:0000256" key="2">
    <source>
        <dbReference type="ARBA" id="ARBA00022723"/>
    </source>
</evidence>
<dbReference type="InterPro" id="IPR024779">
    <property type="entry name" value="2OGFeDO_JBP1/TET_oxygenase_dom"/>
</dbReference>
<dbReference type="Pfam" id="PF12851">
    <property type="entry name" value="Tet_JBP"/>
    <property type="match status" value="1"/>
</dbReference>
<feature type="domain" description="2OGFeDO JBP1/TET oxygenase" evidence="6">
    <location>
        <begin position="185"/>
        <end position="352"/>
    </location>
</feature>
<evidence type="ECO:0000256" key="4">
    <source>
        <dbReference type="ARBA" id="ARBA00023002"/>
    </source>
</evidence>
<reference evidence="7" key="1">
    <citation type="journal article" date="2020" name="Nature">
        <title>Giant virus diversity and host interactions through global metagenomics.</title>
        <authorList>
            <person name="Schulz F."/>
            <person name="Roux S."/>
            <person name="Paez-Espino D."/>
            <person name="Jungbluth S."/>
            <person name="Walsh D.A."/>
            <person name="Denef V.J."/>
            <person name="McMahon K.D."/>
            <person name="Konstantinidis K.T."/>
            <person name="Eloe-Fadrosh E.A."/>
            <person name="Kyrpides N.C."/>
            <person name="Woyke T."/>
        </authorList>
    </citation>
    <scope>NUCLEOTIDE SEQUENCE</scope>
    <source>
        <strain evidence="7">GVMAG-M-3300013285-6</strain>
    </source>
</reference>
<protein>
    <recommendedName>
        <fullName evidence="6">2OGFeDO JBP1/TET oxygenase domain-containing protein</fullName>
    </recommendedName>
</protein>
<accession>A0A6C0BJW9</accession>
<name>A0A6C0BJW9_9ZZZZ</name>
<keyword evidence="5" id="KW-0408">Iron</keyword>
<dbReference type="GO" id="GO:0051213">
    <property type="term" value="F:dioxygenase activity"/>
    <property type="evidence" value="ECO:0007669"/>
    <property type="project" value="UniProtKB-KW"/>
</dbReference>
<dbReference type="AlphaFoldDB" id="A0A6C0BJW9"/>
<evidence type="ECO:0000313" key="7">
    <source>
        <dbReference type="EMBL" id="QHS92041.1"/>
    </source>
</evidence>
<organism evidence="7">
    <name type="scientific">viral metagenome</name>
    <dbReference type="NCBI Taxonomy" id="1070528"/>
    <lineage>
        <taxon>unclassified sequences</taxon>
        <taxon>metagenomes</taxon>
        <taxon>organismal metagenomes</taxon>
    </lineage>
</organism>
<keyword evidence="3" id="KW-0223">Dioxygenase</keyword>
<evidence type="ECO:0000259" key="6">
    <source>
        <dbReference type="Pfam" id="PF12851"/>
    </source>
</evidence>
<evidence type="ECO:0000256" key="1">
    <source>
        <dbReference type="ARBA" id="ARBA00001954"/>
    </source>
</evidence>
<evidence type="ECO:0000256" key="3">
    <source>
        <dbReference type="ARBA" id="ARBA00022964"/>
    </source>
</evidence>
<evidence type="ECO:0000256" key="5">
    <source>
        <dbReference type="ARBA" id="ARBA00023004"/>
    </source>
</evidence>